<protein>
    <recommendedName>
        <fullName evidence="6">L domain-like protein</fullName>
    </recommendedName>
</protein>
<evidence type="ECO:0000256" key="1">
    <source>
        <dbReference type="ARBA" id="ARBA00022614"/>
    </source>
</evidence>
<organism evidence="4 5">
    <name type="scientific">Periconia macrospinosa</name>
    <dbReference type="NCBI Taxonomy" id="97972"/>
    <lineage>
        <taxon>Eukaryota</taxon>
        <taxon>Fungi</taxon>
        <taxon>Dikarya</taxon>
        <taxon>Ascomycota</taxon>
        <taxon>Pezizomycotina</taxon>
        <taxon>Dothideomycetes</taxon>
        <taxon>Pleosporomycetidae</taxon>
        <taxon>Pleosporales</taxon>
        <taxon>Massarineae</taxon>
        <taxon>Periconiaceae</taxon>
        <taxon>Periconia</taxon>
    </lineage>
</organism>
<dbReference type="InterPro" id="IPR025875">
    <property type="entry name" value="Leu-rich_rpt_4"/>
</dbReference>
<dbReference type="PROSITE" id="PS51450">
    <property type="entry name" value="LRR"/>
    <property type="match status" value="1"/>
</dbReference>
<evidence type="ECO:0000256" key="3">
    <source>
        <dbReference type="SAM" id="MobiDB-lite"/>
    </source>
</evidence>
<name>A0A2V1DT03_9PLEO</name>
<dbReference type="SUPFAM" id="SSF52058">
    <property type="entry name" value="L domain-like"/>
    <property type="match status" value="1"/>
</dbReference>
<dbReference type="Proteomes" id="UP000244855">
    <property type="component" value="Unassembled WGS sequence"/>
</dbReference>
<dbReference type="InterPro" id="IPR001611">
    <property type="entry name" value="Leu-rich_rpt"/>
</dbReference>
<keyword evidence="1" id="KW-0433">Leucine-rich repeat</keyword>
<proteinExistence type="predicted"/>
<feature type="compositionally biased region" description="Polar residues" evidence="3">
    <location>
        <begin position="33"/>
        <end position="42"/>
    </location>
</feature>
<keyword evidence="2" id="KW-0677">Repeat</keyword>
<evidence type="ECO:0000256" key="2">
    <source>
        <dbReference type="ARBA" id="ARBA00022737"/>
    </source>
</evidence>
<keyword evidence="5" id="KW-1185">Reference proteome</keyword>
<evidence type="ECO:0008006" key="6">
    <source>
        <dbReference type="Google" id="ProtNLM"/>
    </source>
</evidence>
<evidence type="ECO:0000313" key="5">
    <source>
        <dbReference type="Proteomes" id="UP000244855"/>
    </source>
</evidence>
<dbReference type="OrthoDB" id="1517790at2759"/>
<feature type="compositionally biased region" description="Basic and acidic residues" evidence="3">
    <location>
        <begin position="75"/>
        <end position="84"/>
    </location>
</feature>
<dbReference type="PANTHER" id="PTHR48051:SF1">
    <property type="entry name" value="RAS SUPPRESSOR PROTEIN 1"/>
    <property type="match status" value="1"/>
</dbReference>
<dbReference type="Pfam" id="PF12799">
    <property type="entry name" value="LRR_4"/>
    <property type="match status" value="1"/>
</dbReference>
<accession>A0A2V1DT03</accession>
<reference evidence="4 5" key="1">
    <citation type="journal article" date="2018" name="Sci. Rep.">
        <title>Comparative genomics provides insights into the lifestyle and reveals functional heterogeneity of dark septate endophytic fungi.</title>
        <authorList>
            <person name="Knapp D.G."/>
            <person name="Nemeth J.B."/>
            <person name="Barry K."/>
            <person name="Hainaut M."/>
            <person name="Henrissat B."/>
            <person name="Johnson J."/>
            <person name="Kuo A."/>
            <person name="Lim J.H.P."/>
            <person name="Lipzen A."/>
            <person name="Nolan M."/>
            <person name="Ohm R.A."/>
            <person name="Tamas L."/>
            <person name="Grigoriev I.V."/>
            <person name="Spatafora J.W."/>
            <person name="Nagy L.G."/>
            <person name="Kovacs G.M."/>
        </authorList>
    </citation>
    <scope>NUCLEOTIDE SEQUENCE [LARGE SCALE GENOMIC DNA]</scope>
    <source>
        <strain evidence="4 5">DSE2036</strain>
    </source>
</reference>
<dbReference type="AlphaFoldDB" id="A0A2V1DT03"/>
<dbReference type="PANTHER" id="PTHR48051">
    <property type="match status" value="1"/>
</dbReference>
<gene>
    <name evidence="4" type="ORF">DM02DRAFT_614381</name>
</gene>
<dbReference type="GO" id="GO:0005737">
    <property type="term" value="C:cytoplasm"/>
    <property type="evidence" value="ECO:0007669"/>
    <property type="project" value="TreeGrafter"/>
</dbReference>
<dbReference type="STRING" id="97972.A0A2V1DT03"/>
<dbReference type="InterPro" id="IPR032675">
    <property type="entry name" value="LRR_dom_sf"/>
</dbReference>
<dbReference type="InterPro" id="IPR050216">
    <property type="entry name" value="LRR_domain-containing"/>
</dbReference>
<dbReference type="Gene3D" id="3.80.10.10">
    <property type="entry name" value="Ribonuclease Inhibitor"/>
    <property type="match status" value="1"/>
</dbReference>
<evidence type="ECO:0000313" key="4">
    <source>
        <dbReference type="EMBL" id="PVI00384.1"/>
    </source>
</evidence>
<sequence>MDDDLPLPLPRRVPHNHTLPRSPPPFTLLNPRYRTTSPTSSEPPLFSSDGPEAADVTNYQSPRNKKKRAGPWWDNSRDRPLERNKKTKISRNFDSGVYMMSECSDCSMELSSDPPQPPEVEPNSALVAQETFAERLDREVSHMTENEGRLYRRIIETMESNPDHFYDLDRLGLVDEDTKYLSLLKQAIYHPPDASVEIPSEGQYRSFIPKLRISLGHNSLRTLPSSLFEVDNIEYLSLRNNHISELPPQIGNFTTLHHLDISHNAIKYLPVEILRVLQNIKPFLTRAYDRNSLPSGRTDFTLGDLGNPLFYPRIPTSEPDWTTATTSGENPPQKQPWFIDFKRVLKIPCRHVAHHKHCPEKRIRSPKNLHQTFNIWEDPEALLEDPHLYMVSWTVVRYYDENGRVLDGCHPWPDPTPDTNRPIPIDSMVPTKDRGTIGLPATWFSPPSISSVPSLRSACLNTALKELESPAEVEKYLGDSITPNIKRQLDCAATNQNLIHSTLRECHVCGKEYIIPRAEWLEFWAHIAVDLVPVMVKVCSWGCVPGFIRDRPGKGWESWEGA</sequence>
<feature type="region of interest" description="Disordered" evidence="3">
    <location>
        <begin position="1"/>
        <end position="90"/>
    </location>
</feature>
<dbReference type="EMBL" id="KZ805374">
    <property type="protein sequence ID" value="PVI00384.1"/>
    <property type="molecule type" value="Genomic_DNA"/>
</dbReference>